<gene>
    <name evidence="2" type="ORF">HRI_001502900</name>
</gene>
<keyword evidence="3" id="KW-1185">Reference proteome</keyword>
<dbReference type="OrthoDB" id="1727821at2759"/>
<dbReference type="Proteomes" id="UP001165190">
    <property type="component" value="Unassembled WGS sequence"/>
</dbReference>
<evidence type="ECO:0000256" key="1">
    <source>
        <dbReference type="SAM" id="Phobius"/>
    </source>
</evidence>
<protein>
    <submittedName>
        <fullName evidence="2">Uncharacterized protein</fullName>
    </submittedName>
</protein>
<keyword evidence="1" id="KW-0812">Transmembrane</keyword>
<reference evidence="2" key="1">
    <citation type="submission" date="2023-05" db="EMBL/GenBank/DDBJ databases">
        <title>Genome and transcriptome analyses reveal genes involved in the formation of fine ridges on petal epidermal cells in Hibiscus trionum.</title>
        <authorList>
            <person name="Koshimizu S."/>
            <person name="Masuda S."/>
            <person name="Ishii T."/>
            <person name="Shirasu K."/>
            <person name="Hoshino A."/>
            <person name="Arita M."/>
        </authorList>
    </citation>
    <scope>NUCLEOTIDE SEQUENCE</scope>
    <source>
        <strain evidence="2">Hamamatsu line</strain>
    </source>
</reference>
<keyword evidence="1" id="KW-1133">Transmembrane helix</keyword>
<evidence type="ECO:0000313" key="3">
    <source>
        <dbReference type="Proteomes" id="UP001165190"/>
    </source>
</evidence>
<keyword evidence="1" id="KW-0472">Membrane</keyword>
<sequence length="81" mass="9224">MLEPREADIPALFLVLVVLPLVAYFLLGKWSEVSKKREKISLLTHLATVEALRAETMASAVLFQLFLFRRRDCMCVFGVLV</sequence>
<proteinExistence type="predicted"/>
<organism evidence="2 3">
    <name type="scientific">Hibiscus trionum</name>
    <name type="common">Flower of an hour</name>
    <dbReference type="NCBI Taxonomy" id="183268"/>
    <lineage>
        <taxon>Eukaryota</taxon>
        <taxon>Viridiplantae</taxon>
        <taxon>Streptophyta</taxon>
        <taxon>Embryophyta</taxon>
        <taxon>Tracheophyta</taxon>
        <taxon>Spermatophyta</taxon>
        <taxon>Magnoliopsida</taxon>
        <taxon>eudicotyledons</taxon>
        <taxon>Gunneridae</taxon>
        <taxon>Pentapetalae</taxon>
        <taxon>rosids</taxon>
        <taxon>malvids</taxon>
        <taxon>Malvales</taxon>
        <taxon>Malvaceae</taxon>
        <taxon>Malvoideae</taxon>
        <taxon>Hibiscus</taxon>
    </lineage>
</organism>
<dbReference type="EMBL" id="BSYR01000015">
    <property type="protein sequence ID" value="GMI78336.1"/>
    <property type="molecule type" value="Genomic_DNA"/>
</dbReference>
<feature type="transmembrane region" description="Helical" evidence="1">
    <location>
        <begin position="12"/>
        <end position="30"/>
    </location>
</feature>
<comment type="caution">
    <text evidence="2">The sequence shown here is derived from an EMBL/GenBank/DDBJ whole genome shotgun (WGS) entry which is preliminary data.</text>
</comment>
<accession>A0A9W7LWA8</accession>
<name>A0A9W7LWA8_HIBTR</name>
<dbReference type="AlphaFoldDB" id="A0A9W7LWA8"/>
<evidence type="ECO:0000313" key="2">
    <source>
        <dbReference type="EMBL" id="GMI78336.1"/>
    </source>
</evidence>